<sequence length="19" mass="1956">GGCVLEMCSILVKEAGFLS</sequence>
<gene>
    <name evidence="1" type="ORF">rCG_64534</name>
</gene>
<dbReference type="EMBL" id="CH473959">
    <property type="protein sequence ID" value="EDM15471.1"/>
    <property type="molecule type" value="Genomic_DNA"/>
</dbReference>
<feature type="non-terminal residue" evidence="1">
    <location>
        <position position="1"/>
    </location>
</feature>
<dbReference type="Proteomes" id="UP000234681">
    <property type="component" value="Chromosome 4"/>
</dbReference>
<reference evidence="2" key="1">
    <citation type="submission" date="2005-09" db="EMBL/GenBank/DDBJ databases">
        <authorList>
            <person name="Mural R.J."/>
            <person name="Li P.W."/>
            <person name="Adams M.D."/>
            <person name="Amanatides P.G."/>
            <person name="Baden-Tillson H."/>
            <person name="Barnstead M."/>
            <person name="Chin S.H."/>
            <person name="Dew I."/>
            <person name="Evans C.A."/>
            <person name="Ferriera S."/>
            <person name="Flanigan M."/>
            <person name="Fosler C."/>
            <person name="Glodek A."/>
            <person name="Gu Z."/>
            <person name="Holt R.A."/>
            <person name="Jennings D."/>
            <person name="Kraft C.L."/>
            <person name="Lu F."/>
            <person name="Nguyen T."/>
            <person name="Nusskern D.R."/>
            <person name="Pfannkoch C.M."/>
            <person name="Sitter C."/>
            <person name="Sutton G.G."/>
            <person name="Venter J.C."/>
            <person name="Wang Z."/>
            <person name="Woodage T."/>
            <person name="Zheng X.H."/>
            <person name="Zhong F."/>
        </authorList>
    </citation>
    <scope>NUCLEOTIDE SEQUENCE [LARGE SCALE GENOMIC DNA]</scope>
    <source>
        <strain>BN</strain>
        <strain evidence="2">Sprague-Dawley</strain>
    </source>
</reference>
<protein>
    <submittedName>
        <fullName evidence="1">RCG64534</fullName>
    </submittedName>
</protein>
<dbReference type="AlphaFoldDB" id="A6IF34"/>
<feature type="non-terminal residue" evidence="1">
    <location>
        <position position="19"/>
    </location>
</feature>
<proteinExistence type="predicted"/>
<organism evidence="1 2">
    <name type="scientific">Rattus norvegicus</name>
    <name type="common">Rat</name>
    <dbReference type="NCBI Taxonomy" id="10116"/>
    <lineage>
        <taxon>Eukaryota</taxon>
        <taxon>Metazoa</taxon>
        <taxon>Chordata</taxon>
        <taxon>Craniata</taxon>
        <taxon>Vertebrata</taxon>
        <taxon>Euteleostomi</taxon>
        <taxon>Mammalia</taxon>
        <taxon>Eutheria</taxon>
        <taxon>Euarchontoglires</taxon>
        <taxon>Glires</taxon>
        <taxon>Rodentia</taxon>
        <taxon>Myomorpha</taxon>
        <taxon>Muroidea</taxon>
        <taxon>Muridae</taxon>
        <taxon>Murinae</taxon>
        <taxon>Rattus</taxon>
    </lineage>
</organism>
<name>A6IF34_RAT</name>
<accession>A6IF34</accession>
<evidence type="ECO:0000313" key="1">
    <source>
        <dbReference type="EMBL" id="EDM15471.1"/>
    </source>
</evidence>
<evidence type="ECO:0000313" key="2">
    <source>
        <dbReference type="Proteomes" id="UP000234681"/>
    </source>
</evidence>